<keyword evidence="1" id="KW-0805">Transcription regulation</keyword>
<dbReference type="InterPro" id="IPR036388">
    <property type="entry name" value="WH-like_DNA-bd_sf"/>
</dbReference>
<dbReference type="SMART" id="SM00895">
    <property type="entry name" value="FCD"/>
    <property type="match status" value="1"/>
</dbReference>
<keyword evidence="3" id="KW-0804">Transcription</keyword>
<dbReference type="Pfam" id="PF00392">
    <property type="entry name" value="GntR"/>
    <property type="match status" value="1"/>
</dbReference>
<feature type="domain" description="HTH gntR-type" evidence="4">
    <location>
        <begin position="27"/>
        <end position="94"/>
    </location>
</feature>
<gene>
    <name evidence="5" type="ORF">SAMN02745223_03946</name>
</gene>
<name>A0A1M5FRG0_9HYPH</name>
<dbReference type="GO" id="GO:0043565">
    <property type="term" value="F:sequence-specific DNA binding"/>
    <property type="evidence" value="ECO:0007669"/>
    <property type="project" value="InterPro"/>
</dbReference>
<dbReference type="InterPro" id="IPR000524">
    <property type="entry name" value="Tscrpt_reg_HTH_GntR"/>
</dbReference>
<evidence type="ECO:0000256" key="2">
    <source>
        <dbReference type="ARBA" id="ARBA00023125"/>
    </source>
</evidence>
<dbReference type="EMBL" id="FQVC01000018">
    <property type="protein sequence ID" value="SHF94140.1"/>
    <property type="molecule type" value="Genomic_DNA"/>
</dbReference>
<evidence type="ECO:0000313" key="5">
    <source>
        <dbReference type="EMBL" id="SHF94140.1"/>
    </source>
</evidence>
<evidence type="ECO:0000256" key="1">
    <source>
        <dbReference type="ARBA" id="ARBA00023015"/>
    </source>
</evidence>
<dbReference type="PANTHER" id="PTHR43537:SF24">
    <property type="entry name" value="GLUCONATE OPERON TRANSCRIPTIONAL REPRESSOR"/>
    <property type="match status" value="1"/>
</dbReference>
<dbReference type="RefSeq" id="WP_280136791.1">
    <property type="nucleotide sequence ID" value="NZ_FQVC01000018.1"/>
</dbReference>
<dbReference type="Pfam" id="PF07729">
    <property type="entry name" value="FCD"/>
    <property type="match status" value="1"/>
</dbReference>
<organism evidence="5 6">
    <name type="scientific">Devosia limi DSM 17137</name>
    <dbReference type="NCBI Taxonomy" id="1121477"/>
    <lineage>
        <taxon>Bacteria</taxon>
        <taxon>Pseudomonadati</taxon>
        <taxon>Pseudomonadota</taxon>
        <taxon>Alphaproteobacteria</taxon>
        <taxon>Hyphomicrobiales</taxon>
        <taxon>Devosiaceae</taxon>
        <taxon>Devosia</taxon>
    </lineage>
</organism>
<dbReference type="InterPro" id="IPR011711">
    <property type="entry name" value="GntR_C"/>
</dbReference>
<dbReference type="InterPro" id="IPR000485">
    <property type="entry name" value="AsnC-type_HTH_dom"/>
</dbReference>
<dbReference type="InterPro" id="IPR036390">
    <property type="entry name" value="WH_DNA-bd_sf"/>
</dbReference>
<dbReference type="PROSITE" id="PS50949">
    <property type="entry name" value="HTH_GNTR"/>
    <property type="match status" value="1"/>
</dbReference>
<proteinExistence type="predicted"/>
<dbReference type="PRINTS" id="PR00033">
    <property type="entry name" value="HTHASNC"/>
</dbReference>
<dbReference type="SUPFAM" id="SSF46785">
    <property type="entry name" value="Winged helix' DNA-binding domain"/>
    <property type="match status" value="1"/>
</dbReference>
<evidence type="ECO:0000259" key="4">
    <source>
        <dbReference type="PROSITE" id="PS50949"/>
    </source>
</evidence>
<keyword evidence="2 5" id="KW-0238">DNA-binding</keyword>
<evidence type="ECO:0000313" key="6">
    <source>
        <dbReference type="Proteomes" id="UP000184533"/>
    </source>
</evidence>
<dbReference type="SMART" id="SM00345">
    <property type="entry name" value="HTH_GNTR"/>
    <property type="match status" value="1"/>
</dbReference>
<accession>A0A1M5FRG0</accession>
<dbReference type="SUPFAM" id="SSF48008">
    <property type="entry name" value="GntR ligand-binding domain-like"/>
    <property type="match status" value="1"/>
</dbReference>
<reference evidence="5 6" key="1">
    <citation type="submission" date="2016-11" db="EMBL/GenBank/DDBJ databases">
        <authorList>
            <person name="Jaros S."/>
            <person name="Januszkiewicz K."/>
            <person name="Wedrychowicz H."/>
        </authorList>
    </citation>
    <scope>NUCLEOTIDE SEQUENCE [LARGE SCALE GENOMIC DNA]</scope>
    <source>
        <strain evidence="5 6">DSM 17137</strain>
    </source>
</reference>
<dbReference type="Proteomes" id="UP000184533">
    <property type="component" value="Unassembled WGS sequence"/>
</dbReference>
<dbReference type="GO" id="GO:0003700">
    <property type="term" value="F:DNA-binding transcription factor activity"/>
    <property type="evidence" value="ECO:0007669"/>
    <property type="project" value="InterPro"/>
</dbReference>
<dbReference type="InterPro" id="IPR008920">
    <property type="entry name" value="TF_FadR/GntR_C"/>
</dbReference>
<protein>
    <submittedName>
        <fullName evidence="5">DNA-binding transcriptional regulator, GntR family</fullName>
    </submittedName>
</protein>
<evidence type="ECO:0000256" key="3">
    <source>
        <dbReference type="ARBA" id="ARBA00023163"/>
    </source>
</evidence>
<sequence length="239" mass="26346">MMARTVLTTDAGADRNGAGASGIQRPISLANEVYETIFSQLMALKIAPGARITVDNLARELGVSQTPIREALGRLEGEGLVHKTHLIGFSAAPQISARQFGELYELRLLLEPHATGRAVGQMTDDMLATLAEAAGVMGRRAKSGDERARYSQFARQDAVFHDLILQSAGNELVRETLAHQHTHFHIFRLMFHSRVTEEALEEHEAIITAFEARNAAAAEAAMRIHIERSRDRLLPVFDE</sequence>
<dbReference type="PANTHER" id="PTHR43537">
    <property type="entry name" value="TRANSCRIPTIONAL REGULATOR, GNTR FAMILY"/>
    <property type="match status" value="1"/>
</dbReference>
<dbReference type="Gene3D" id="1.20.120.530">
    <property type="entry name" value="GntR ligand-binding domain-like"/>
    <property type="match status" value="1"/>
</dbReference>
<dbReference type="Gene3D" id="1.10.10.10">
    <property type="entry name" value="Winged helix-like DNA-binding domain superfamily/Winged helix DNA-binding domain"/>
    <property type="match status" value="1"/>
</dbReference>
<dbReference type="AlphaFoldDB" id="A0A1M5FRG0"/>